<keyword evidence="3" id="KW-1185">Reference proteome</keyword>
<protein>
    <recommendedName>
        <fullName evidence="4">Chemotaxis methyl-accepting receptor HlyB-like 4HB MCP domain-containing protein</fullName>
    </recommendedName>
</protein>
<reference evidence="2" key="1">
    <citation type="submission" date="2022-07" db="EMBL/GenBank/DDBJ databases">
        <title>Arcobacter roscoffensis sp. nov., a marine bacterium isolated from coastal seawater collected from Roscoff, France.</title>
        <authorList>
            <person name="Pascual J."/>
            <person name="Lepeaux C."/>
            <person name="Methner A."/>
            <person name="Overmann J."/>
        </authorList>
    </citation>
    <scope>NUCLEOTIDE SEQUENCE</scope>
    <source>
        <strain evidence="2">ARW1-2F2</strain>
    </source>
</reference>
<dbReference type="RefSeq" id="WP_254575502.1">
    <property type="nucleotide sequence ID" value="NZ_CP100595.1"/>
</dbReference>
<accession>A0ABY5E3K8</accession>
<dbReference type="Proteomes" id="UP001060012">
    <property type="component" value="Chromosome"/>
</dbReference>
<evidence type="ECO:0000256" key="1">
    <source>
        <dbReference type="SAM" id="Phobius"/>
    </source>
</evidence>
<feature type="transmembrane region" description="Helical" evidence="1">
    <location>
        <begin position="148"/>
        <end position="166"/>
    </location>
</feature>
<organism evidence="2 3">
    <name type="scientific">Arcobacter roscoffensis</name>
    <dbReference type="NCBI Taxonomy" id="2961520"/>
    <lineage>
        <taxon>Bacteria</taxon>
        <taxon>Pseudomonadati</taxon>
        <taxon>Campylobacterota</taxon>
        <taxon>Epsilonproteobacteria</taxon>
        <taxon>Campylobacterales</taxon>
        <taxon>Arcobacteraceae</taxon>
        <taxon>Arcobacter</taxon>
    </lineage>
</organism>
<evidence type="ECO:0008006" key="4">
    <source>
        <dbReference type="Google" id="ProtNLM"/>
    </source>
</evidence>
<dbReference type="EMBL" id="CP100595">
    <property type="protein sequence ID" value="UTJ05321.1"/>
    <property type="molecule type" value="Genomic_DNA"/>
</dbReference>
<proteinExistence type="predicted"/>
<sequence length="186" mass="22027">MCKFIKNLNYKTIYLTRFFSLVFLIVISIINISLITTDNSDYTSFIQDNNKQSILIEKSINNFYKNEEKKLLVNLKNLEKTNIKLMANPLYQKVKNNYNKELNNFILLNKNIDKERFIELLNSKEKLLYLINENISIIKKESLESSSFINTFTIVVLLIIISYLVFESKFIINPILHRLENLDKDK</sequence>
<evidence type="ECO:0000313" key="2">
    <source>
        <dbReference type="EMBL" id="UTJ05321.1"/>
    </source>
</evidence>
<keyword evidence="1" id="KW-0812">Transmembrane</keyword>
<feature type="transmembrane region" description="Helical" evidence="1">
    <location>
        <begin position="12"/>
        <end position="35"/>
    </location>
</feature>
<keyword evidence="1" id="KW-1133">Transmembrane helix</keyword>
<evidence type="ECO:0000313" key="3">
    <source>
        <dbReference type="Proteomes" id="UP001060012"/>
    </source>
</evidence>
<keyword evidence="1" id="KW-0472">Membrane</keyword>
<name>A0ABY5E3K8_9BACT</name>
<gene>
    <name evidence="2" type="ORF">NJU99_08575</name>
</gene>